<keyword evidence="7 8" id="KW-0802">TPR repeat</keyword>
<dbReference type="PANTHER" id="PTHR44835">
    <property type="entry name" value="UDP-N-ACETYLGLUCOSAMINE--PEPTIDE N-ACETYLGLUCOSAMINYLTRANSFERASE SPINDLY-RELATED"/>
    <property type="match status" value="1"/>
</dbReference>
<feature type="compositionally biased region" description="Low complexity" evidence="9">
    <location>
        <begin position="21"/>
        <end position="30"/>
    </location>
</feature>
<dbReference type="Gene3D" id="3.40.50.2000">
    <property type="entry name" value="Glycogen Phosphorylase B"/>
    <property type="match status" value="1"/>
</dbReference>
<dbReference type="InterPro" id="IPR051939">
    <property type="entry name" value="Glycosyltr_41/O-GlcNAc_trsf"/>
</dbReference>
<feature type="repeat" description="TPR" evidence="8">
    <location>
        <begin position="70"/>
        <end position="103"/>
    </location>
</feature>
<dbReference type="PANTHER" id="PTHR44835:SF1">
    <property type="entry name" value="PROTEIN O-GLCNAC TRANSFERASE"/>
    <property type="match status" value="1"/>
</dbReference>
<gene>
    <name evidence="11" type="ORF">GBZ48_21930</name>
</gene>
<dbReference type="InterPro" id="IPR029489">
    <property type="entry name" value="OGT/SEC/SPY_C"/>
</dbReference>
<dbReference type="Pfam" id="PF13844">
    <property type="entry name" value="Glyco_transf_41"/>
    <property type="match status" value="2"/>
</dbReference>
<evidence type="ECO:0000313" key="12">
    <source>
        <dbReference type="Proteomes" id="UP000605086"/>
    </source>
</evidence>
<dbReference type="Pfam" id="PF13432">
    <property type="entry name" value="TPR_16"/>
    <property type="match status" value="2"/>
</dbReference>
<evidence type="ECO:0000256" key="5">
    <source>
        <dbReference type="ARBA" id="ARBA00022679"/>
    </source>
</evidence>
<feature type="domain" description="O-GlcNAc transferase C-terminal" evidence="10">
    <location>
        <begin position="461"/>
        <end position="639"/>
    </location>
</feature>
<dbReference type="InterPro" id="IPR019734">
    <property type="entry name" value="TPR_rpt"/>
</dbReference>
<keyword evidence="6" id="KW-0677">Repeat</keyword>
<sequence>MKKPSRKQAKAKRPAVPAPSPRAAAPGIPAGTVPAAEAGFARALTLHREGRVAEAEAGYRTVLAADPGHPNANNNLAIVLRARGDWDEALDCYRRALARNAADPFVHSNHGCLLLDMGRAAEAEEALRTAVRLKPDYAEAHFNLANILRNRGDREGARAAYGEALRLKPDMAAALCNLGDLHKGAVELARAVECFVAALKADPKSAEAWNNLGETLKEMGRIEEAIGVFQKGLEANPTHTLMHSNLLLALHYTPAVPPETAFKAHAGWAQRHADPLLPAGKRHANPRDLERRLRVGYVSPDFCAHSVAFFAEPLIREHDRDRFEVFCYHAAARSDVVTERLKGMADGWRSLVGVDDARAMALIEQDGIDILVDLTGHTANNRLTLFARKPAPVQVSWLGYPDTTGMRAIDWRLSDAIAEPPGEADRLSAERIVRLPHGFHSYRPPVDVAPPAGPPSRANGHVTFGSFNNTSKVTGEVVRVWSEILTRVPNSRLIVKSAQMGDEETRRRYLNTFVQYGIDAGRIELLARIDAADGHLRAYDRIDIGLDPFPYNGTTTTCEALWMGVPVVTVAGASHVARVGASLLTHCGLTELIAADEAGYIATAVALAGDADRLDELRRTMRDRLNAAPLTDYKGFAHQVEAAYRAMWRDWVARSAA</sequence>
<proteinExistence type="inferred from homology"/>
<feature type="compositionally biased region" description="Basic residues" evidence="9">
    <location>
        <begin position="1"/>
        <end position="13"/>
    </location>
</feature>
<evidence type="ECO:0000259" key="10">
    <source>
        <dbReference type="Pfam" id="PF13844"/>
    </source>
</evidence>
<protein>
    <recommendedName>
        <fullName evidence="3">protein O-GlcNAc transferase</fullName>
        <ecNumber evidence="3">2.4.1.255</ecNumber>
    </recommendedName>
</protein>
<comment type="pathway">
    <text evidence="1">Protein modification; protein glycosylation.</text>
</comment>
<dbReference type="SUPFAM" id="SSF53756">
    <property type="entry name" value="UDP-Glycosyltransferase/glycogen phosphorylase"/>
    <property type="match status" value="1"/>
</dbReference>
<organism evidence="11 12">
    <name type="scientific">Azospirillum melinis</name>
    <dbReference type="NCBI Taxonomy" id="328839"/>
    <lineage>
        <taxon>Bacteria</taxon>
        <taxon>Pseudomonadati</taxon>
        <taxon>Pseudomonadota</taxon>
        <taxon>Alphaproteobacteria</taxon>
        <taxon>Rhodospirillales</taxon>
        <taxon>Azospirillaceae</taxon>
        <taxon>Azospirillum</taxon>
    </lineage>
</organism>
<dbReference type="PROSITE" id="PS50005">
    <property type="entry name" value="TPR"/>
    <property type="match status" value="4"/>
</dbReference>
<dbReference type="Gene3D" id="1.25.40.10">
    <property type="entry name" value="Tetratricopeptide repeat domain"/>
    <property type="match status" value="3"/>
</dbReference>
<dbReference type="InterPro" id="IPR011990">
    <property type="entry name" value="TPR-like_helical_dom_sf"/>
</dbReference>
<dbReference type="EC" id="2.4.1.255" evidence="3"/>
<dbReference type="SUPFAM" id="SSF48452">
    <property type="entry name" value="TPR-like"/>
    <property type="match status" value="1"/>
</dbReference>
<comment type="similarity">
    <text evidence="2">Belongs to the glycosyltransferase 41 family. O-GlcNAc transferase subfamily.</text>
</comment>
<feature type="repeat" description="TPR" evidence="8">
    <location>
        <begin position="172"/>
        <end position="205"/>
    </location>
</feature>
<reference evidence="11 12" key="1">
    <citation type="submission" date="2019-10" db="EMBL/GenBank/DDBJ databases">
        <title>Genome sequence of Azospirillum melinis.</title>
        <authorList>
            <person name="Ambrosini A."/>
            <person name="Sant'Anna F.H."/>
            <person name="Cassan F.D."/>
            <person name="Souza E.M."/>
            <person name="Passaglia L.M.P."/>
        </authorList>
    </citation>
    <scope>NUCLEOTIDE SEQUENCE [LARGE SCALE GENOMIC DNA]</scope>
    <source>
        <strain evidence="11 12">TMCY0552</strain>
    </source>
</reference>
<dbReference type="EMBL" id="WHOS01000032">
    <property type="protein sequence ID" value="NUB01915.1"/>
    <property type="molecule type" value="Genomic_DNA"/>
</dbReference>
<dbReference type="Proteomes" id="UP000605086">
    <property type="component" value="Unassembled WGS sequence"/>
</dbReference>
<dbReference type="Pfam" id="PF14559">
    <property type="entry name" value="TPR_19"/>
    <property type="match status" value="1"/>
</dbReference>
<evidence type="ECO:0000256" key="2">
    <source>
        <dbReference type="ARBA" id="ARBA00005386"/>
    </source>
</evidence>
<evidence type="ECO:0000256" key="7">
    <source>
        <dbReference type="ARBA" id="ARBA00022803"/>
    </source>
</evidence>
<name>A0ABX2KMK2_9PROT</name>
<evidence type="ECO:0000256" key="1">
    <source>
        <dbReference type="ARBA" id="ARBA00004922"/>
    </source>
</evidence>
<evidence type="ECO:0000256" key="8">
    <source>
        <dbReference type="PROSITE-ProRule" id="PRU00339"/>
    </source>
</evidence>
<evidence type="ECO:0000256" key="4">
    <source>
        <dbReference type="ARBA" id="ARBA00022676"/>
    </source>
</evidence>
<feature type="domain" description="O-GlcNAc transferase C-terminal" evidence="10">
    <location>
        <begin position="289"/>
        <end position="439"/>
    </location>
</feature>
<evidence type="ECO:0000313" key="11">
    <source>
        <dbReference type="EMBL" id="NUB01915.1"/>
    </source>
</evidence>
<evidence type="ECO:0000256" key="9">
    <source>
        <dbReference type="SAM" id="MobiDB-lite"/>
    </source>
</evidence>
<evidence type="ECO:0000256" key="3">
    <source>
        <dbReference type="ARBA" id="ARBA00011970"/>
    </source>
</evidence>
<accession>A0ABX2KMK2</accession>
<feature type="region of interest" description="Disordered" evidence="9">
    <location>
        <begin position="1"/>
        <end position="30"/>
    </location>
</feature>
<feature type="repeat" description="TPR" evidence="8">
    <location>
        <begin position="138"/>
        <end position="171"/>
    </location>
</feature>
<keyword evidence="5" id="KW-0808">Transferase</keyword>
<feature type="repeat" description="TPR" evidence="8">
    <location>
        <begin position="206"/>
        <end position="239"/>
    </location>
</feature>
<keyword evidence="4" id="KW-0328">Glycosyltransferase</keyword>
<dbReference type="RefSeq" id="WP_174472947.1">
    <property type="nucleotide sequence ID" value="NZ_JAGINN010000009.1"/>
</dbReference>
<dbReference type="Gene3D" id="3.40.50.11380">
    <property type="match status" value="1"/>
</dbReference>
<keyword evidence="12" id="KW-1185">Reference proteome</keyword>
<evidence type="ECO:0000256" key="6">
    <source>
        <dbReference type="ARBA" id="ARBA00022737"/>
    </source>
</evidence>
<dbReference type="PROSITE" id="PS50293">
    <property type="entry name" value="TPR_REGION"/>
    <property type="match status" value="1"/>
</dbReference>
<dbReference type="SMART" id="SM00028">
    <property type="entry name" value="TPR"/>
    <property type="match status" value="6"/>
</dbReference>
<comment type="caution">
    <text evidence="11">The sequence shown here is derived from an EMBL/GenBank/DDBJ whole genome shotgun (WGS) entry which is preliminary data.</text>
</comment>